<sequence>YKINPGDGAFYGPKLDFHVKDSLGRVWQCGTIQLDMNLPERFDITYIDDKGEKARPVMLHRVIFGSIERFIGILIEHFAGVFPLWLAPVQVKVLPVNNEYHLEYAEEVTKLLQEAGLKVEMDAREEKLGYRIREGQMEKVPYLLVLGNNERDEKTVTYRQHGQQKQITVPFDEFVSMLKKEIENKE</sequence>
<dbReference type="Gene3D" id="3.40.50.800">
    <property type="entry name" value="Anticodon-binding domain"/>
    <property type="match status" value="1"/>
</dbReference>
<keyword evidence="6" id="KW-0862">Zinc</keyword>
<dbReference type="GO" id="GO:0140096">
    <property type="term" value="F:catalytic activity, acting on a protein"/>
    <property type="evidence" value="ECO:0007669"/>
    <property type="project" value="UniProtKB-ARBA"/>
</dbReference>
<dbReference type="Gene3D" id="3.30.930.10">
    <property type="entry name" value="Bira Bifunctional Protein, Domain 2"/>
    <property type="match status" value="1"/>
</dbReference>
<evidence type="ECO:0000256" key="3">
    <source>
        <dbReference type="ARBA" id="ARBA00022490"/>
    </source>
</evidence>
<dbReference type="Pfam" id="PF03129">
    <property type="entry name" value="HGTP_anticodon"/>
    <property type="match status" value="1"/>
</dbReference>
<keyword evidence="7" id="KW-0067">ATP-binding</keyword>
<protein>
    <recommendedName>
        <fullName evidence="2">threonine--tRNA ligase</fullName>
        <ecNumber evidence="2">6.1.1.3</ecNumber>
    </recommendedName>
</protein>
<organism evidence="12 13">
    <name type="scientific">Thomasclavelia spiroformis</name>
    <dbReference type="NCBI Taxonomy" id="29348"/>
    <lineage>
        <taxon>Bacteria</taxon>
        <taxon>Bacillati</taxon>
        <taxon>Bacillota</taxon>
        <taxon>Erysipelotrichia</taxon>
        <taxon>Erysipelotrichales</taxon>
        <taxon>Coprobacillaceae</taxon>
        <taxon>Thomasclavelia</taxon>
    </lineage>
</organism>
<keyword evidence="4 12" id="KW-0436">Ligase</keyword>
<dbReference type="PANTHER" id="PTHR11451:SF44">
    <property type="entry name" value="THREONINE--TRNA LIGASE, CHLOROPLASTIC_MITOCHONDRIAL 2"/>
    <property type="match status" value="1"/>
</dbReference>
<dbReference type="PANTHER" id="PTHR11451">
    <property type="entry name" value="THREONINE-TRNA LIGASE"/>
    <property type="match status" value="1"/>
</dbReference>
<proteinExistence type="inferred from homology"/>
<dbReference type="GO" id="GO:0004829">
    <property type="term" value="F:threonine-tRNA ligase activity"/>
    <property type="evidence" value="ECO:0007669"/>
    <property type="project" value="UniProtKB-EC"/>
</dbReference>
<dbReference type="InterPro" id="IPR006195">
    <property type="entry name" value="aa-tRNA-synth_II"/>
</dbReference>
<dbReference type="SUPFAM" id="SSF52954">
    <property type="entry name" value="Class II aaRS ABD-related"/>
    <property type="match status" value="1"/>
</dbReference>
<dbReference type="InterPro" id="IPR047246">
    <property type="entry name" value="ThrRS_anticodon"/>
</dbReference>
<evidence type="ECO:0000256" key="10">
    <source>
        <dbReference type="ARBA" id="ARBA00049515"/>
    </source>
</evidence>
<evidence type="ECO:0000256" key="1">
    <source>
        <dbReference type="ARBA" id="ARBA00008226"/>
    </source>
</evidence>
<dbReference type="GO" id="GO:0016740">
    <property type="term" value="F:transferase activity"/>
    <property type="evidence" value="ECO:0007669"/>
    <property type="project" value="UniProtKB-ARBA"/>
</dbReference>
<name>A0A921GDA1_9FIRM</name>
<keyword evidence="5" id="KW-0547">Nucleotide-binding</keyword>
<dbReference type="InterPro" id="IPR004154">
    <property type="entry name" value="Anticodon-bd"/>
</dbReference>
<evidence type="ECO:0000256" key="8">
    <source>
        <dbReference type="ARBA" id="ARBA00022917"/>
    </source>
</evidence>
<reference evidence="12" key="1">
    <citation type="journal article" date="2021" name="PeerJ">
        <title>Extensive microbial diversity within the chicken gut microbiome revealed by metagenomics and culture.</title>
        <authorList>
            <person name="Gilroy R."/>
            <person name="Ravi A."/>
            <person name="Getino M."/>
            <person name="Pursley I."/>
            <person name="Horton D.L."/>
            <person name="Alikhan N.F."/>
            <person name="Baker D."/>
            <person name="Gharbi K."/>
            <person name="Hall N."/>
            <person name="Watson M."/>
            <person name="Adriaenssens E.M."/>
            <person name="Foster-Nyarko E."/>
            <person name="Jarju S."/>
            <person name="Secka A."/>
            <person name="Antonio M."/>
            <person name="Oren A."/>
            <person name="Chaudhuri R.R."/>
            <person name="La Ragione R."/>
            <person name="Hildebrand F."/>
            <person name="Pallen M.J."/>
        </authorList>
    </citation>
    <scope>NUCLEOTIDE SEQUENCE</scope>
    <source>
        <strain evidence="12">CHK193-16274</strain>
    </source>
</reference>
<dbReference type="GO" id="GO:0006435">
    <property type="term" value="P:threonyl-tRNA aminoacylation"/>
    <property type="evidence" value="ECO:0007669"/>
    <property type="project" value="InterPro"/>
</dbReference>
<keyword evidence="8" id="KW-0648">Protein biosynthesis</keyword>
<evidence type="ECO:0000313" key="12">
    <source>
        <dbReference type="EMBL" id="HJF41160.1"/>
    </source>
</evidence>
<feature type="domain" description="Aminoacyl-transfer RNA synthetases class-II family profile" evidence="11">
    <location>
        <begin position="1"/>
        <end position="83"/>
    </location>
</feature>
<dbReference type="PROSITE" id="PS50862">
    <property type="entry name" value="AA_TRNA_LIGASE_II"/>
    <property type="match status" value="1"/>
</dbReference>
<dbReference type="SUPFAM" id="SSF55681">
    <property type="entry name" value="Class II aaRS and biotin synthetases"/>
    <property type="match status" value="1"/>
</dbReference>
<comment type="catalytic activity">
    <reaction evidence="10">
        <text>tRNA(Thr) + L-threonine + ATP = L-threonyl-tRNA(Thr) + AMP + diphosphate + H(+)</text>
        <dbReference type="Rhea" id="RHEA:24624"/>
        <dbReference type="Rhea" id="RHEA-COMP:9670"/>
        <dbReference type="Rhea" id="RHEA-COMP:9704"/>
        <dbReference type="ChEBI" id="CHEBI:15378"/>
        <dbReference type="ChEBI" id="CHEBI:30616"/>
        <dbReference type="ChEBI" id="CHEBI:33019"/>
        <dbReference type="ChEBI" id="CHEBI:57926"/>
        <dbReference type="ChEBI" id="CHEBI:78442"/>
        <dbReference type="ChEBI" id="CHEBI:78534"/>
        <dbReference type="ChEBI" id="CHEBI:456215"/>
        <dbReference type="EC" id="6.1.1.3"/>
    </reaction>
</comment>
<dbReference type="Pfam" id="PF00587">
    <property type="entry name" value="tRNA-synt_2b"/>
    <property type="match status" value="1"/>
</dbReference>
<dbReference type="InterPro" id="IPR036621">
    <property type="entry name" value="Anticodon-bd_dom_sf"/>
</dbReference>
<dbReference type="InterPro" id="IPR002314">
    <property type="entry name" value="aa-tRNA-synt_IIb"/>
</dbReference>
<accession>A0A921GDA1</accession>
<evidence type="ECO:0000259" key="11">
    <source>
        <dbReference type="PROSITE" id="PS50862"/>
    </source>
</evidence>
<evidence type="ECO:0000313" key="13">
    <source>
        <dbReference type="Proteomes" id="UP000749320"/>
    </source>
</evidence>
<dbReference type="FunFam" id="3.40.50.800:FF:000001">
    <property type="entry name" value="Threonine--tRNA ligase"/>
    <property type="match status" value="1"/>
</dbReference>
<evidence type="ECO:0000256" key="9">
    <source>
        <dbReference type="ARBA" id="ARBA00023146"/>
    </source>
</evidence>
<dbReference type="PRINTS" id="PR01047">
    <property type="entry name" value="TRNASYNTHTHR"/>
</dbReference>
<dbReference type="InterPro" id="IPR002320">
    <property type="entry name" value="Thr-tRNA-ligase_IIa"/>
</dbReference>
<evidence type="ECO:0000256" key="2">
    <source>
        <dbReference type="ARBA" id="ARBA00013163"/>
    </source>
</evidence>
<reference evidence="12" key="2">
    <citation type="submission" date="2021-09" db="EMBL/GenBank/DDBJ databases">
        <authorList>
            <person name="Gilroy R."/>
        </authorList>
    </citation>
    <scope>NUCLEOTIDE SEQUENCE</scope>
    <source>
        <strain evidence="12">CHK193-16274</strain>
    </source>
</reference>
<keyword evidence="9" id="KW-0030">Aminoacyl-tRNA synthetase</keyword>
<comment type="caution">
    <text evidence="12">The sequence shown here is derived from an EMBL/GenBank/DDBJ whole genome shotgun (WGS) entry which is preliminary data.</text>
</comment>
<dbReference type="EC" id="6.1.1.3" evidence="2"/>
<dbReference type="RefSeq" id="WP_278854175.1">
    <property type="nucleotide sequence ID" value="NZ_CAKNPG010000149.1"/>
</dbReference>
<evidence type="ECO:0000256" key="5">
    <source>
        <dbReference type="ARBA" id="ARBA00022741"/>
    </source>
</evidence>
<dbReference type="GO" id="GO:0005737">
    <property type="term" value="C:cytoplasm"/>
    <property type="evidence" value="ECO:0007669"/>
    <property type="project" value="InterPro"/>
</dbReference>
<evidence type="ECO:0000256" key="7">
    <source>
        <dbReference type="ARBA" id="ARBA00022840"/>
    </source>
</evidence>
<gene>
    <name evidence="12" type="ORF">K8V91_09570</name>
</gene>
<comment type="similarity">
    <text evidence="1">Belongs to the class-II aminoacyl-tRNA synthetase family.</text>
</comment>
<dbReference type="InterPro" id="IPR045864">
    <property type="entry name" value="aa-tRNA-synth_II/BPL/LPL"/>
</dbReference>
<feature type="non-terminal residue" evidence="12">
    <location>
        <position position="1"/>
    </location>
</feature>
<dbReference type="GO" id="GO:0005524">
    <property type="term" value="F:ATP binding"/>
    <property type="evidence" value="ECO:0007669"/>
    <property type="project" value="UniProtKB-KW"/>
</dbReference>
<dbReference type="EMBL" id="DYWV01000334">
    <property type="protein sequence ID" value="HJF41160.1"/>
    <property type="molecule type" value="Genomic_DNA"/>
</dbReference>
<dbReference type="Proteomes" id="UP000749320">
    <property type="component" value="Unassembled WGS sequence"/>
</dbReference>
<evidence type="ECO:0000256" key="6">
    <source>
        <dbReference type="ARBA" id="ARBA00022833"/>
    </source>
</evidence>
<dbReference type="CDD" id="cd00860">
    <property type="entry name" value="ThrRS_anticodon"/>
    <property type="match status" value="1"/>
</dbReference>
<dbReference type="AlphaFoldDB" id="A0A921GDA1"/>
<keyword evidence="3" id="KW-0963">Cytoplasm</keyword>
<evidence type="ECO:0000256" key="4">
    <source>
        <dbReference type="ARBA" id="ARBA00022598"/>
    </source>
</evidence>